<dbReference type="GO" id="GO:0033565">
    <property type="term" value="C:ESCRT-0 complex"/>
    <property type="evidence" value="ECO:0007669"/>
    <property type="project" value="TreeGrafter"/>
</dbReference>
<dbReference type="STRING" id="59895.A0A118JUT6"/>
<feature type="region of interest" description="Disordered" evidence="1">
    <location>
        <begin position="165"/>
        <end position="184"/>
    </location>
</feature>
<keyword evidence="3" id="KW-1185">Reference proteome</keyword>
<dbReference type="PANTHER" id="PTHR47794">
    <property type="entry name" value="VACUOLAR PROTEIN SORTING-ASSOCIATED PROTEIN 27"/>
    <property type="match status" value="1"/>
</dbReference>
<dbReference type="GO" id="GO:0043130">
    <property type="term" value="F:ubiquitin binding"/>
    <property type="evidence" value="ECO:0007669"/>
    <property type="project" value="TreeGrafter"/>
</dbReference>
<gene>
    <name evidence="2" type="ORF">Ccrd_005965</name>
</gene>
<protein>
    <submittedName>
        <fullName evidence="2">Uncharacterized protein</fullName>
    </submittedName>
</protein>
<dbReference type="Gramene" id="KVH92004">
    <property type="protein sequence ID" value="KVH92004"/>
    <property type="gene ID" value="Ccrd_005965"/>
</dbReference>
<dbReference type="PANTHER" id="PTHR47794:SF1">
    <property type="entry name" value="VACUOLAR PROTEIN SORTING-ASSOCIATED PROTEIN 27"/>
    <property type="match status" value="1"/>
</dbReference>
<reference evidence="2 3" key="1">
    <citation type="journal article" date="2016" name="Sci. Rep.">
        <title>The genome sequence of the outbreeding globe artichoke constructed de novo incorporating a phase-aware low-pass sequencing strategy of F1 progeny.</title>
        <authorList>
            <person name="Scaglione D."/>
            <person name="Reyes-Chin-Wo S."/>
            <person name="Acquadro A."/>
            <person name="Froenicke L."/>
            <person name="Portis E."/>
            <person name="Beitel C."/>
            <person name="Tirone M."/>
            <person name="Mauro R."/>
            <person name="Lo Monaco A."/>
            <person name="Mauromicale G."/>
            <person name="Faccioli P."/>
            <person name="Cattivelli L."/>
            <person name="Rieseberg L."/>
            <person name="Michelmore R."/>
            <person name="Lanteri S."/>
        </authorList>
    </citation>
    <scope>NUCLEOTIDE SEQUENCE [LARGE SCALE GENOMIC DNA]</scope>
    <source>
        <strain evidence="2">2C</strain>
    </source>
</reference>
<dbReference type="EMBL" id="LEKV01004885">
    <property type="protein sequence ID" value="KVH92004.1"/>
    <property type="molecule type" value="Genomic_DNA"/>
</dbReference>
<dbReference type="OMA" id="CTFTTFR"/>
<name>A0A118JUT6_CYNCS</name>
<dbReference type="GO" id="GO:0043328">
    <property type="term" value="P:protein transport to vacuole involved in ubiquitin-dependent protein catabolic process via the multivesicular body sorting pathway"/>
    <property type="evidence" value="ECO:0007669"/>
    <property type="project" value="TreeGrafter"/>
</dbReference>
<sequence>MSLEPPPFQESSRCDICNCSFNTFRRRILYNFTLMLTYLHVAIPFSFCSIIADVVAELCVPNIHQIKWLYHNLVFTHLLEFAQIVIMMHLETLECSMLPCVYFLADCLLLSIRVDDFLAIGGKNMRKMGTGQECLPVETLGFLNSGKSDGAASVNGVNSVTDSVSRVDINTPSNSDARQSAGVSTPDCKCGMPLCICEVPSNDNVAPVQPKPMPTSTVSTMSKTKKADTAPRSRGSSSYSKSSTGQSANAQKPLADYEVNGEVWYLKVHMKDIKS</sequence>
<dbReference type="Proteomes" id="UP000243975">
    <property type="component" value="Unassembled WGS sequence"/>
</dbReference>
<proteinExistence type="predicted"/>
<evidence type="ECO:0000256" key="1">
    <source>
        <dbReference type="SAM" id="MobiDB-lite"/>
    </source>
</evidence>
<dbReference type="GO" id="GO:0006623">
    <property type="term" value="P:protein targeting to vacuole"/>
    <property type="evidence" value="ECO:0007669"/>
    <property type="project" value="TreeGrafter"/>
</dbReference>
<evidence type="ECO:0000313" key="3">
    <source>
        <dbReference type="Proteomes" id="UP000243975"/>
    </source>
</evidence>
<comment type="caution">
    <text evidence="2">The sequence shown here is derived from an EMBL/GenBank/DDBJ whole genome shotgun (WGS) entry which is preliminary data.</text>
</comment>
<feature type="region of interest" description="Disordered" evidence="1">
    <location>
        <begin position="205"/>
        <end position="253"/>
    </location>
</feature>
<dbReference type="AlphaFoldDB" id="A0A118JUT6"/>
<accession>A0A118JUT6</accession>
<feature type="compositionally biased region" description="Polar residues" evidence="1">
    <location>
        <begin position="165"/>
        <end position="183"/>
    </location>
</feature>
<organism evidence="2 3">
    <name type="scientific">Cynara cardunculus var. scolymus</name>
    <name type="common">Globe artichoke</name>
    <name type="synonym">Cynara scolymus</name>
    <dbReference type="NCBI Taxonomy" id="59895"/>
    <lineage>
        <taxon>Eukaryota</taxon>
        <taxon>Viridiplantae</taxon>
        <taxon>Streptophyta</taxon>
        <taxon>Embryophyta</taxon>
        <taxon>Tracheophyta</taxon>
        <taxon>Spermatophyta</taxon>
        <taxon>Magnoliopsida</taxon>
        <taxon>eudicotyledons</taxon>
        <taxon>Gunneridae</taxon>
        <taxon>Pentapetalae</taxon>
        <taxon>asterids</taxon>
        <taxon>campanulids</taxon>
        <taxon>Asterales</taxon>
        <taxon>Asteraceae</taxon>
        <taxon>Carduoideae</taxon>
        <taxon>Cardueae</taxon>
        <taxon>Carduinae</taxon>
        <taxon>Cynara</taxon>
    </lineage>
</organism>
<dbReference type="GO" id="GO:0032266">
    <property type="term" value="F:phosphatidylinositol-3-phosphate binding"/>
    <property type="evidence" value="ECO:0007669"/>
    <property type="project" value="TreeGrafter"/>
</dbReference>
<evidence type="ECO:0000313" key="2">
    <source>
        <dbReference type="EMBL" id="KVH92004.1"/>
    </source>
</evidence>
<feature type="compositionally biased region" description="Low complexity" evidence="1">
    <location>
        <begin position="233"/>
        <end position="247"/>
    </location>
</feature>